<keyword evidence="1" id="KW-1133">Transmembrane helix</keyword>
<keyword evidence="1" id="KW-0812">Transmembrane</keyword>
<dbReference type="EMBL" id="KI964570">
    <property type="protein sequence ID" value="EUC35759.1"/>
    <property type="molecule type" value="Genomic_DNA"/>
</dbReference>
<protein>
    <submittedName>
        <fullName evidence="2">Uncharacterized protein</fullName>
    </submittedName>
</protein>
<evidence type="ECO:0000313" key="2">
    <source>
        <dbReference type="EMBL" id="EUC35759.1"/>
    </source>
</evidence>
<keyword evidence="1" id="KW-0472">Membrane</keyword>
<dbReference type="AlphaFoldDB" id="W6YJK0"/>
<dbReference type="GeneID" id="19152874"/>
<evidence type="ECO:0000256" key="1">
    <source>
        <dbReference type="SAM" id="Phobius"/>
    </source>
</evidence>
<dbReference type="HOGENOM" id="CLU_2978800_0_0_1"/>
<sequence>MYSKGVVRRFVQPKNHSIRIAVLGYPLLGVCGDVLFGTGQAASLRSRGWCHRRRWWES</sequence>
<gene>
    <name evidence="2" type="ORF">COCCADRAFT_89923</name>
</gene>
<dbReference type="Proteomes" id="UP000053841">
    <property type="component" value="Unassembled WGS sequence"/>
</dbReference>
<name>W6YJK0_COCC2</name>
<dbReference type="KEGG" id="bze:COCCADRAFT_89923"/>
<accession>W6YJK0</accession>
<evidence type="ECO:0000313" key="3">
    <source>
        <dbReference type="Proteomes" id="UP000053841"/>
    </source>
</evidence>
<keyword evidence="3" id="KW-1185">Reference proteome</keyword>
<reference evidence="2 3" key="1">
    <citation type="journal article" date="2013" name="PLoS Genet.">
        <title>Comparative genome structure, secondary metabolite, and effector coding capacity across Cochliobolus pathogens.</title>
        <authorList>
            <person name="Condon B.J."/>
            <person name="Leng Y."/>
            <person name="Wu D."/>
            <person name="Bushley K.E."/>
            <person name="Ohm R.A."/>
            <person name="Otillar R."/>
            <person name="Martin J."/>
            <person name="Schackwitz W."/>
            <person name="Grimwood J."/>
            <person name="MohdZainudin N."/>
            <person name="Xue C."/>
            <person name="Wang R."/>
            <person name="Manning V.A."/>
            <person name="Dhillon B."/>
            <person name="Tu Z.J."/>
            <person name="Steffenson B.J."/>
            <person name="Salamov A."/>
            <person name="Sun H."/>
            <person name="Lowry S."/>
            <person name="LaButti K."/>
            <person name="Han J."/>
            <person name="Copeland A."/>
            <person name="Lindquist E."/>
            <person name="Barry K."/>
            <person name="Schmutz J."/>
            <person name="Baker S.E."/>
            <person name="Ciuffetti L.M."/>
            <person name="Grigoriev I.V."/>
            <person name="Zhong S."/>
            <person name="Turgeon B.G."/>
        </authorList>
    </citation>
    <scope>NUCLEOTIDE SEQUENCE [LARGE SCALE GENOMIC DNA]</scope>
    <source>
        <strain evidence="2 3">26-R-13</strain>
    </source>
</reference>
<organism evidence="2 3">
    <name type="scientific">Cochliobolus carbonum (strain 26-R-13)</name>
    <name type="common">Maize leaf spot fungus</name>
    <name type="synonym">Bipolaris zeicola</name>
    <dbReference type="NCBI Taxonomy" id="930089"/>
    <lineage>
        <taxon>Eukaryota</taxon>
        <taxon>Fungi</taxon>
        <taxon>Dikarya</taxon>
        <taxon>Ascomycota</taxon>
        <taxon>Pezizomycotina</taxon>
        <taxon>Dothideomycetes</taxon>
        <taxon>Pleosporomycetidae</taxon>
        <taxon>Pleosporales</taxon>
        <taxon>Pleosporineae</taxon>
        <taxon>Pleosporaceae</taxon>
        <taxon>Bipolaris</taxon>
    </lineage>
</organism>
<proteinExistence type="predicted"/>
<feature type="transmembrane region" description="Helical" evidence="1">
    <location>
        <begin position="20"/>
        <end position="44"/>
    </location>
</feature>
<dbReference type="RefSeq" id="XP_007709934.1">
    <property type="nucleotide sequence ID" value="XM_007711744.1"/>
</dbReference>